<dbReference type="PANTHER" id="PTHR22991">
    <property type="entry name" value="PROTEIN CBG13490"/>
    <property type="match status" value="1"/>
</dbReference>
<dbReference type="InterPro" id="IPR016187">
    <property type="entry name" value="CTDL_fold"/>
</dbReference>
<name>A0AA36FT03_9BILA</name>
<dbReference type="Gene3D" id="3.10.100.10">
    <property type="entry name" value="Mannose-Binding Protein A, subunit A"/>
    <property type="match status" value="1"/>
</dbReference>
<feature type="non-terminal residue" evidence="3">
    <location>
        <position position="1"/>
    </location>
</feature>
<evidence type="ECO:0000313" key="4">
    <source>
        <dbReference type="Proteomes" id="UP001177023"/>
    </source>
</evidence>
<evidence type="ECO:0000313" key="3">
    <source>
        <dbReference type="EMBL" id="CAJ0566005.1"/>
    </source>
</evidence>
<dbReference type="PANTHER" id="PTHR22991:SF40">
    <property type="entry name" value="PROTEIN CBG13490"/>
    <property type="match status" value="1"/>
</dbReference>
<dbReference type="Pfam" id="PF00059">
    <property type="entry name" value="Lectin_C"/>
    <property type="match status" value="1"/>
</dbReference>
<dbReference type="EMBL" id="CATQJA010001151">
    <property type="protein sequence ID" value="CAJ0566005.1"/>
    <property type="molecule type" value="Genomic_DNA"/>
</dbReference>
<dbReference type="InterPro" id="IPR001304">
    <property type="entry name" value="C-type_lectin-like"/>
</dbReference>
<dbReference type="AlphaFoldDB" id="A0AA36FT03"/>
<keyword evidence="4" id="KW-1185">Reference proteome</keyword>
<feature type="domain" description="C-type lectin" evidence="2">
    <location>
        <begin position="68"/>
        <end position="184"/>
    </location>
</feature>
<protein>
    <recommendedName>
        <fullName evidence="2">C-type lectin domain-containing protein</fullName>
    </recommendedName>
</protein>
<dbReference type="InterPro" id="IPR016186">
    <property type="entry name" value="C-type_lectin-like/link_sf"/>
</dbReference>
<gene>
    <name evidence="3" type="ORF">MSPICULIGERA_LOCUS4624</name>
</gene>
<organism evidence="3 4">
    <name type="scientific">Mesorhabditis spiculigera</name>
    <dbReference type="NCBI Taxonomy" id="96644"/>
    <lineage>
        <taxon>Eukaryota</taxon>
        <taxon>Metazoa</taxon>
        <taxon>Ecdysozoa</taxon>
        <taxon>Nematoda</taxon>
        <taxon>Chromadorea</taxon>
        <taxon>Rhabditida</taxon>
        <taxon>Rhabditina</taxon>
        <taxon>Rhabditomorpha</taxon>
        <taxon>Rhabditoidea</taxon>
        <taxon>Rhabditidae</taxon>
        <taxon>Mesorhabditinae</taxon>
        <taxon>Mesorhabditis</taxon>
    </lineage>
</organism>
<dbReference type="CDD" id="cd00037">
    <property type="entry name" value="CLECT"/>
    <property type="match status" value="1"/>
</dbReference>
<sequence length="203" mass="21994">MENEFLSKLAWYPECTKTLMSGWKLGTTWIGGMSTSNTTVTLDSWVDSSAVDYTNFADFALPNRYLLFKPYVFNFPTEGRRRSIANSACVGTGATLTSIRSAAENEFISRLAEPSNCSTTNFGWPIGSAWIGGLSNTQASVPTLASWTDGSGVDFSNLANGSIVDNRFALLKPYGCGAMAPGFWGLSDANQRLGQFICRTKAD</sequence>
<comment type="caution">
    <text evidence="3">The sequence shown here is derived from an EMBL/GenBank/DDBJ whole genome shotgun (WGS) entry which is preliminary data.</text>
</comment>
<keyword evidence="1" id="KW-1015">Disulfide bond</keyword>
<dbReference type="SMART" id="SM00034">
    <property type="entry name" value="CLECT"/>
    <property type="match status" value="1"/>
</dbReference>
<evidence type="ECO:0000259" key="2">
    <source>
        <dbReference type="PROSITE" id="PS50041"/>
    </source>
</evidence>
<accession>A0AA36FT03</accession>
<evidence type="ECO:0000256" key="1">
    <source>
        <dbReference type="ARBA" id="ARBA00023157"/>
    </source>
</evidence>
<dbReference type="PROSITE" id="PS50041">
    <property type="entry name" value="C_TYPE_LECTIN_2"/>
    <property type="match status" value="1"/>
</dbReference>
<dbReference type="InterPro" id="IPR050976">
    <property type="entry name" value="Snaclec"/>
</dbReference>
<dbReference type="SUPFAM" id="SSF56436">
    <property type="entry name" value="C-type lectin-like"/>
    <property type="match status" value="1"/>
</dbReference>
<dbReference type="Proteomes" id="UP001177023">
    <property type="component" value="Unassembled WGS sequence"/>
</dbReference>
<reference evidence="3" key="1">
    <citation type="submission" date="2023-06" db="EMBL/GenBank/DDBJ databases">
        <authorList>
            <person name="Delattre M."/>
        </authorList>
    </citation>
    <scope>NUCLEOTIDE SEQUENCE</scope>
    <source>
        <strain evidence="3">AF72</strain>
    </source>
</reference>
<proteinExistence type="predicted"/>